<dbReference type="STRING" id="62101.AB835_03610"/>
<dbReference type="EMBL" id="MDLC01000009">
    <property type="protein sequence ID" value="ODS24398.1"/>
    <property type="molecule type" value="Genomic_DNA"/>
</dbReference>
<organism evidence="1 2">
    <name type="scientific">Candidatus Endobugula sertula</name>
    <name type="common">Bugula neritina bacterial symbiont</name>
    <dbReference type="NCBI Taxonomy" id="62101"/>
    <lineage>
        <taxon>Bacteria</taxon>
        <taxon>Pseudomonadati</taxon>
        <taxon>Pseudomonadota</taxon>
        <taxon>Gammaproteobacteria</taxon>
        <taxon>Cellvibrionales</taxon>
        <taxon>Cellvibrionaceae</taxon>
        <taxon>Candidatus Endobugula</taxon>
    </lineage>
</organism>
<protein>
    <submittedName>
        <fullName evidence="1">Uncharacterized protein</fullName>
    </submittedName>
</protein>
<evidence type="ECO:0000313" key="1">
    <source>
        <dbReference type="EMBL" id="ODS24398.1"/>
    </source>
</evidence>
<dbReference type="Proteomes" id="UP000242502">
    <property type="component" value="Unassembled WGS sequence"/>
</dbReference>
<accession>A0A1D2QS23</accession>
<dbReference type="AlphaFoldDB" id="A0A1D2QS23"/>
<sequence length="95" mass="10232">MLVAKSAANTPRGLQKSLVGVYTASMLALIKKKVTPVKRETASGVVKMSTVSILGFAANDPRVYQGCSVCCVYDASVKLFAGQYFDEETHLHYNG</sequence>
<comment type="caution">
    <text evidence="1">The sequence shown here is derived from an EMBL/GenBank/DDBJ whole genome shotgun (WGS) entry which is preliminary data.</text>
</comment>
<reference evidence="1 2" key="1">
    <citation type="journal article" date="2016" name="Appl. Environ. Microbiol.">
        <title>Lack of Overt Genome Reduction in the Bryostatin-Producing Bryozoan Symbiont "Candidatus Endobugula sertula".</title>
        <authorList>
            <person name="Miller I.J."/>
            <person name="Vanee N."/>
            <person name="Fong S.S."/>
            <person name="Lim-Fong G.E."/>
            <person name="Kwan J.C."/>
        </authorList>
    </citation>
    <scope>NUCLEOTIDE SEQUENCE [LARGE SCALE GENOMIC DNA]</scope>
    <source>
        <strain evidence="1">AB1-4</strain>
    </source>
</reference>
<name>A0A1D2QS23_9GAMM</name>
<evidence type="ECO:0000313" key="2">
    <source>
        <dbReference type="Proteomes" id="UP000242502"/>
    </source>
</evidence>
<gene>
    <name evidence="1" type="ORF">AB835_03610</name>
</gene>
<proteinExistence type="predicted"/>